<dbReference type="PROSITE" id="PS50109">
    <property type="entry name" value="HIS_KIN"/>
    <property type="match status" value="1"/>
</dbReference>
<proteinExistence type="predicted"/>
<dbReference type="InterPro" id="IPR011712">
    <property type="entry name" value="Sig_transdc_His_kin_sub3_dim/P"/>
</dbReference>
<dbReference type="PANTHER" id="PTHR24421">
    <property type="entry name" value="NITRATE/NITRITE SENSOR PROTEIN NARX-RELATED"/>
    <property type="match status" value="1"/>
</dbReference>
<dbReference type="InterPro" id="IPR005467">
    <property type="entry name" value="His_kinase_dom"/>
</dbReference>
<dbReference type="InterPro" id="IPR019734">
    <property type="entry name" value="TPR_rpt"/>
</dbReference>
<keyword evidence="2 8" id="KW-0418">Kinase</keyword>
<feature type="domain" description="Histidine kinase" evidence="7">
    <location>
        <begin position="418"/>
        <end position="612"/>
    </location>
</feature>
<name>A0ABS9BM55_9BACT</name>
<evidence type="ECO:0000256" key="5">
    <source>
        <dbReference type="SAM" id="Phobius"/>
    </source>
</evidence>
<dbReference type="Gene3D" id="1.25.40.10">
    <property type="entry name" value="Tetratricopeptide repeat domain"/>
    <property type="match status" value="1"/>
</dbReference>
<evidence type="ECO:0000313" key="9">
    <source>
        <dbReference type="Proteomes" id="UP001200145"/>
    </source>
</evidence>
<gene>
    <name evidence="8" type="ORF">L0U88_16040</name>
</gene>
<feature type="transmembrane region" description="Helical" evidence="5">
    <location>
        <begin position="359"/>
        <end position="379"/>
    </location>
</feature>
<dbReference type="InterPro" id="IPR050482">
    <property type="entry name" value="Sensor_HK_TwoCompSys"/>
</dbReference>
<dbReference type="InterPro" id="IPR003594">
    <property type="entry name" value="HATPase_dom"/>
</dbReference>
<dbReference type="EMBL" id="JAKEVY010000004">
    <property type="protein sequence ID" value="MCF1716152.1"/>
    <property type="molecule type" value="Genomic_DNA"/>
</dbReference>
<comment type="caution">
    <text evidence="8">The sequence shown here is derived from an EMBL/GenBank/DDBJ whole genome shotgun (WGS) entry which is preliminary data.</text>
</comment>
<protein>
    <submittedName>
        <fullName evidence="8">Sensor histidine kinase</fullName>
    </submittedName>
</protein>
<feature type="signal peptide" evidence="6">
    <location>
        <begin position="1"/>
        <end position="20"/>
    </location>
</feature>
<dbReference type="InterPro" id="IPR036890">
    <property type="entry name" value="HATPase_C_sf"/>
</dbReference>
<keyword evidence="3" id="KW-0902">Two-component regulatory system</keyword>
<organism evidence="8 9">
    <name type="scientific">Flavihumibacter fluminis</name>
    <dbReference type="NCBI Taxonomy" id="2909236"/>
    <lineage>
        <taxon>Bacteria</taxon>
        <taxon>Pseudomonadati</taxon>
        <taxon>Bacteroidota</taxon>
        <taxon>Chitinophagia</taxon>
        <taxon>Chitinophagales</taxon>
        <taxon>Chitinophagaceae</taxon>
        <taxon>Flavihumibacter</taxon>
    </lineage>
</organism>
<keyword evidence="4" id="KW-0175">Coiled coil</keyword>
<dbReference type="Pfam" id="PF07730">
    <property type="entry name" value="HisKA_3"/>
    <property type="match status" value="1"/>
</dbReference>
<accession>A0ABS9BM55</accession>
<keyword evidence="5" id="KW-0812">Transmembrane</keyword>
<dbReference type="GO" id="GO:0016301">
    <property type="term" value="F:kinase activity"/>
    <property type="evidence" value="ECO:0007669"/>
    <property type="project" value="UniProtKB-KW"/>
</dbReference>
<dbReference type="Pfam" id="PF13424">
    <property type="entry name" value="TPR_12"/>
    <property type="match status" value="2"/>
</dbReference>
<evidence type="ECO:0000256" key="3">
    <source>
        <dbReference type="ARBA" id="ARBA00023012"/>
    </source>
</evidence>
<dbReference type="Gene3D" id="3.30.565.10">
    <property type="entry name" value="Histidine kinase-like ATPase, C-terminal domain"/>
    <property type="match status" value="1"/>
</dbReference>
<evidence type="ECO:0000313" key="8">
    <source>
        <dbReference type="EMBL" id="MCF1716152.1"/>
    </source>
</evidence>
<evidence type="ECO:0000256" key="4">
    <source>
        <dbReference type="SAM" id="Coils"/>
    </source>
</evidence>
<dbReference type="RefSeq" id="WP_234867102.1">
    <property type="nucleotide sequence ID" value="NZ_JAKEVY010000004.1"/>
</dbReference>
<keyword evidence="5" id="KW-0472">Membrane</keyword>
<evidence type="ECO:0000256" key="2">
    <source>
        <dbReference type="ARBA" id="ARBA00022777"/>
    </source>
</evidence>
<dbReference type="Proteomes" id="UP001200145">
    <property type="component" value="Unassembled WGS sequence"/>
</dbReference>
<dbReference type="Gene3D" id="1.20.5.1930">
    <property type="match status" value="1"/>
</dbReference>
<dbReference type="SUPFAM" id="SSF55874">
    <property type="entry name" value="ATPase domain of HSP90 chaperone/DNA topoisomerase II/histidine kinase"/>
    <property type="match status" value="1"/>
</dbReference>
<evidence type="ECO:0000259" key="7">
    <source>
        <dbReference type="PROSITE" id="PS50109"/>
    </source>
</evidence>
<keyword evidence="5" id="KW-1133">Transmembrane helix</keyword>
<feature type="coiled-coil region" evidence="4">
    <location>
        <begin position="317"/>
        <end position="351"/>
    </location>
</feature>
<evidence type="ECO:0000256" key="6">
    <source>
        <dbReference type="SAM" id="SignalP"/>
    </source>
</evidence>
<dbReference type="SMART" id="SM00387">
    <property type="entry name" value="HATPase_c"/>
    <property type="match status" value="1"/>
</dbReference>
<reference evidence="8 9" key="1">
    <citation type="submission" date="2022-01" db="EMBL/GenBank/DDBJ databases">
        <title>Flavihumibacter sp. nov., isolated from sediment of a river.</title>
        <authorList>
            <person name="Liu H."/>
        </authorList>
    </citation>
    <scope>NUCLEOTIDE SEQUENCE [LARGE SCALE GENOMIC DNA]</scope>
    <source>
        <strain evidence="8 9">RY-1</strain>
    </source>
</reference>
<keyword evidence="9" id="KW-1185">Reference proteome</keyword>
<dbReference type="SMART" id="SM00028">
    <property type="entry name" value="TPR"/>
    <property type="match status" value="4"/>
</dbReference>
<dbReference type="PANTHER" id="PTHR24421:SF61">
    <property type="entry name" value="OXYGEN SENSOR HISTIDINE KINASE NREB"/>
    <property type="match status" value="1"/>
</dbReference>
<dbReference type="CDD" id="cd16917">
    <property type="entry name" value="HATPase_UhpB-NarQ-NarX-like"/>
    <property type="match status" value="1"/>
</dbReference>
<dbReference type="SUPFAM" id="SSF48452">
    <property type="entry name" value="TPR-like"/>
    <property type="match status" value="1"/>
</dbReference>
<keyword evidence="1" id="KW-0808">Transferase</keyword>
<evidence type="ECO:0000256" key="1">
    <source>
        <dbReference type="ARBA" id="ARBA00022679"/>
    </source>
</evidence>
<sequence length="615" mass="69908">MNAGKLVLFFFLLFNNIAYAQNGNSVDSIKQAVVKEADYRTGIGLLQNHLTKIYLTQYQATIDLAGFGYLLAEKQKDSVHMGDFLRFIGNAYGRLGNIDSSTAYYYKALEKLERTDNPDKLGLLYDDMARMYRKLRQPKRALEFYDRALALYVAENNLEGIARINNESGVVFRDEGNYEEANKRFTTSLEIQRKRNDSTGIGYSLEFLGYNQLLIKNYTKAEAYLKQALEFRKALNDDFALMLNYTALGEYYKEVGQPGLSNEFFRKSNAVAVKINFADIQKYNFDQITMNYEALGDYKNAFQSLKSYNQINDSLYNAKKVKDVEEISAKYETAEKENQILVQRAKLTENELRIKSRNLWIFGLSALAVTLSLIGFLLYKQQVLKNLKQQQDSEIQLAVEKIESQHKLQEQRLLISRDLHDNIGAQLSFIISTIETIRYHVDDKDGSVSKQLSAINSFAKETIQELRDTVWAMNKTGISITDLHSRIMNFIERINQSPINCTVRLQVDDEVWETGLFSGIDGLNIFRIIQEATNNALKYSGADKIAIKISSDGNGTLFSISDNGKGFVEKEVEAGNGLYNMRKRSLELGEELRLSSHPGKGTSIEFSAIGNSKNV</sequence>
<keyword evidence="6" id="KW-0732">Signal</keyword>
<dbReference type="Pfam" id="PF02518">
    <property type="entry name" value="HATPase_c"/>
    <property type="match status" value="1"/>
</dbReference>
<feature type="chain" id="PRO_5046583970" evidence="6">
    <location>
        <begin position="21"/>
        <end position="615"/>
    </location>
</feature>
<dbReference type="InterPro" id="IPR011990">
    <property type="entry name" value="TPR-like_helical_dom_sf"/>
</dbReference>